<protein>
    <recommendedName>
        <fullName evidence="1">Amine oxidase domain-containing protein</fullName>
    </recommendedName>
</protein>
<gene>
    <name evidence="2" type="ORF">C8N30_1952</name>
</gene>
<dbReference type="AlphaFoldDB" id="A0A420DSP7"/>
<dbReference type="InterPro" id="IPR050464">
    <property type="entry name" value="Zeta_carotene_desat/Oxidored"/>
</dbReference>
<dbReference type="GO" id="GO:0016491">
    <property type="term" value="F:oxidoreductase activity"/>
    <property type="evidence" value="ECO:0007669"/>
    <property type="project" value="InterPro"/>
</dbReference>
<dbReference type="Gene3D" id="1.10.405.20">
    <property type="match status" value="1"/>
</dbReference>
<evidence type="ECO:0000313" key="2">
    <source>
        <dbReference type="EMBL" id="RKE97354.1"/>
    </source>
</evidence>
<dbReference type="InterPro" id="IPR002937">
    <property type="entry name" value="Amino_oxidase"/>
</dbReference>
<dbReference type="EMBL" id="RAQK01000001">
    <property type="protein sequence ID" value="RKE97354.1"/>
    <property type="molecule type" value="Genomic_DNA"/>
</dbReference>
<sequence length="438" mass="48980">MTSQVPNKNVTTTAEQRRIAVIGAGITGMGAAHRLALDNHVTLFESAARLGGHARTKLAGKNGDQPVDTGFIVFNYANYPHLAALFAELDVPVKKSNMSFGASFDGGRLEYALTSLSAIFAQRRNLVNPAFLGMIRDLVKFNKHALTLAQDKSLTLREFLAKLGTGDYFRDHYLLPFSGAIWSTPTEKIMEFPAHALIQFFQNHALLDYSGQHQWYTVEGGSISYVNRIEASMINRGVDIRLNAAIQGVRRDAQGVEVKTKSGDWERFDEVVMATHSDDTLAMLTDPSAQEQAALGAIRYQPNDVILHADTSVMPRRKLAWASWVYTEDAKMKSDRIDLTYWMNSLQSIPEDDPLFVTLNTKRTIREDLIYDRVTLRHPVYDLAAWDAQGKVHAMNGERHTWFCGAWLRNGFHEDGLATAMEVVDALQQGQFRTLAAE</sequence>
<dbReference type="Gene3D" id="3.30.70.1990">
    <property type="match status" value="1"/>
</dbReference>
<dbReference type="STRING" id="1443111.Z949_3981"/>
<dbReference type="Gene3D" id="3.50.50.60">
    <property type="entry name" value="FAD/NAD(P)-binding domain"/>
    <property type="match status" value="1"/>
</dbReference>
<feature type="domain" description="Amine oxidase" evidence="1">
    <location>
        <begin position="26"/>
        <end position="317"/>
    </location>
</feature>
<proteinExistence type="predicted"/>
<reference evidence="2 3" key="1">
    <citation type="submission" date="2018-09" db="EMBL/GenBank/DDBJ databases">
        <title>Genomic Encyclopedia of Archaeal and Bacterial Type Strains, Phase II (KMG-II): from individual species to whole genera.</title>
        <authorList>
            <person name="Goeker M."/>
        </authorList>
    </citation>
    <scope>NUCLEOTIDE SEQUENCE [LARGE SCALE GENOMIC DNA]</scope>
    <source>
        <strain evidence="2 3">DSM 11458</strain>
    </source>
</reference>
<name>A0A420DSP7_9RHOB</name>
<evidence type="ECO:0000313" key="3">
    <source>
        <dbReference type="Proteomes" id="UP000284407"/>
    </source>
</evidence>
<dbReference type="PANTHER" id="PTHR42923">
    <property type="entry name" value="PROTOPORPHYRINOGEN OXIDASE"/>
    <property type="match status" value="1"/>
</dbReference>
<comment type="caution">
    <text evidence="2">The sequence shown here is derived from an EMBL/GenBank/DDBJ whole genome shotgun (WGS) entry which is preliminary data.</text>
</comment>
<dbReference type="InterPro" id="IPR036188">
    <property type="entry name" value="FAD/NAD-bd_sf"/>
</dbReference>
<dbReference type="RefSeq" id="WP_025064279.1">
    <property type="nucleotide sequence ID" value="NZ_RAQK01000001.1"/>
</dbReference>
<dbReference type="OrthoDB" id="20837at2"/>
<keyword evidence="3" id="KW-1185">Reference proteome</keyword>
<dbReference type="Pfam" id="PF01593">
    <property type="entry name" value="Amino_oxidase"/>
    <property type="match status" value="1"/>
</dbReference>
<evidence type="ECO:0000259" key="1">
    <source>
        <dbReference type="Pfam" id="PF01593"/>
    </source>
</evidence>
<dbReference type="Proteomes" id="UP000284407">
    <property type="component" value="Unassembled WGS sequence"/>
</dbReference>
<accession>A0A420DSP7</accession>
<organism evidence="2 3">
    <name type="scientific">Sulfitobacter guttiformis</name>
    <dbReference type="NCBI Taxonomy" id="74349"/>
    <lineage>
        <taxon>Bacteria</taxon>
        <taxon>Pseudomonadati</taxon>
        <taxon>Pseudomonadota</taxon>
        <taxon>Alphaproteobacteria</taxon>
        <taxon>Rhodobacterales</taxon>
        <taxon>Roseobacteraceae</taxon>
        <taxon>Sulfitobacter</taxon>
    </lineage>
</organism>
<dbReference type="PANTHER" id="PTHR42923:SF17">
    <property type="entry name" value="AMINE OXIDASE DOMAIN-CONTAINING PROTEIN"/>
    <property type="match status" value="1"/>
</dbReference>
<dbReference type="SUPFAM" id="SSF51905">
    <property type="entry name" value="FAD/NAD(P)-binding domain"/>
    <property type="match status" value="1"/>
</dbReference>